<keyword evidence="3" id="KW-1185">Reference proteome</keyword>
<organism evidence="2 3">
    <name type="scientific">Labilithrix luteola</name>
    <dbReference type="NCBI Taxonomy" id="1391654"/>
    <lineage>
        <taxon>Bacteria</taxon>
        <taxon>Pseudomonadati</taxon>
        <taxon>Myxococcota</taxon>
        <taxon>Polyangia</taxon>
        <taxon>Polyangiales</taxon>
        <taxon>Labilitrichaceae</taxon>
        <taxon>Labilithrix</taxon>
    </lineage>
</organism>
<reference evidence="2 3" key="1">
    <citation type="submission" date="2015-08" db="EMBL/GenBank/DDBJ databases">
        <authorList>
            <person name="Babu N.S."/>
            <person name="Beckwith C.J."/>
            <person name="Beseler K.G."/>
            <person name="Brison A."/>
            <person name="Carone J.V."/>
            <person name="Caskin T.P."/>
            <person name="Diamond M."/>
            <person name="Durham M.E."/>
            <person name="Foxe J.M."/>
            <person name="Go M."/>
            <person name="Henderson B.A."/>
            <person name="Jones I.B."/>
            <person name="McGettigan J.A."/>
            <person name="Micheletti S.J."/>
            <person name="Nasrallah M.E."/>
            <person name="Ortiz D."/>
            <person name="Piller C.R."/>
            <person name="Privatt S.R."/>
            <person name="Schneider S.L."/>
            <person name="Sharp S."/>
            <person name="Smith T.C."/>
            <person name="Stanton J.D."/>
            <person name="Ullery H.E."/>
            <person name="Wilson R.J."/>
            <person name="Serrano M.G."/>
            <person name="Buck G."/>
            <person name="Lee V."/>
            <person name="Wang Y."/>
            <person name="Carvalho R."/>
            <person name="Voegtly L."/>
            <person name="Shi R."/>
            <person name="Duckworth R."/>
            <person name="Johnson A."/>
            <person name="Loviza R."/>
            <person name="Walstead R."/>
            <person name="Shah Z."/>
            <person name="Kiflezghi M."/>
            <person name="Wade K."/>
            <person name="Ball S.L."/>
            <person name="Bradley K.W."/>
            <person name="Asai D.J."/>
            <person name="Bowman C.A."/>
            <person name="Russell D.A."/>
            <person name="Pope W.H."/>
            <person name="Jacobs-Sera D."/>
            <person name="Hendrix R.W."/>
            <person name="Hatfull G.F."/>
        </authorList>
    </citation>
    <scope>NUCLEOTIDE SEQUENCE [LARGE SCALE GENOMIC DNA]</scope>
    <source>
        <strain evidence="2 3">DSM 27648</strain>
    </source>
</reference>
<gene>
    <name evidence="2" type="ORF">AKJ09_10327</name>
</gene>
<evidence type="ECO:0000313" key="3">
    <source>
        <dbReference type="Proteomes" id="UP000064967"/>
    </source>
</evidence>
<accession>A0A0K1QD40</accession>
<dbReference type="EMBL" id="CP012333">
    <property type="protein sequence ID" value="AKV03664.1"/>
    <property type="molecule type" value="Genomic_DNA"/>
</dbReference>
<evidence type="ECO:0000313" key="2">
    <source>
        <dbReference type="EMBL" id="AKV03664.1"/>
    </source>
</evidence>
<feature type="compositionally biased region" description="Basic and acidic residues" evidence="1">
    <location>
        <begin position="36"/>
        <end position="52"/>
    </location>
</feature>
<evidence type="ECO:0000256" key="1">
    <source>
        <dbReference type="SAM" id="MobiDB-lite"/>
    </source>
</evidence>
<protein>
    <submittedName>
        <fullName evidence="2">Uncharacterized protein</fullName>
    </submittedName>
</protein>
<name>A0A0K1QD40_9BACT</name>
<dbReference type="KEGG" id="llu:AKJ09_10327"/>
<dbReference type="AlphaFoldDB" id="A0A0K1QD40"/>
<dbReference type="Proteomes" id="UP000064967">
    <property type="component" value="Chromosome"/>
</dbReference>
<dbReference type="STRING" id="1391654.AKJ09_10327"/>
<proteinExistence type="predicted"/>
<sequence>MRPSSSRASTATSTAFVYRAVAQRSWLIRSLASAKPDRDRDAIDSGVDRSVDEPVFLPS</sequence>
<feature type="region of interest" description="Disordered" evidence="1">
    <location>
        <begin position="36"/>
        <end position="59"/>
    </location>
</feature>